<feature type="domain" description="IDEAL" evidence="1">
    <location>
        <begin position="33"/>
        <end position="69"/>
    </location>
</feature>
<name>A0A0M0GJ94_SPOGL</name>
<dbReference type="Pfam" id="PF08858">
    <property type="entry name" value="IDEAL"/>
    <property type="match status" value="1"/>
</dbReference>
<protein>
    <recommendedName>
        <fullName evidence="1">IDEAL domain-containing protein</fullName>
    </recommendedName>
</protein>
<proteinExistence type="predicted"/>
<evidence type="ECO:0000313" key="2">
    <source>
        <dbReference type="EMBL" id="KON89501.1"/>
    </source>
</evidence>
<reference evidence="3" key="1">
    <citation type="submission" date="2015-07" db="EMBL/GenBank/DDBJ databases">
        <title>Fjat-10036 dsm4.</title>
        <authorList>
            <person name="Liu B."/>
            <person name="Wang J."/>
            <person name="Zhu Y."/>
            <person name="Liu G."/>
            <person name="Chen Q."/>
            <person name="Chen Z."/>
            <person name="Lan J."/>
            <person name="Che J."/>
            <person name="Ge C."/>
            <person name="Shi H."/>
            <person name="Pan Z."/>
            <person name="Liu X."/>
        </authorList>
    </citation>
    <scope>NUCLEOTIDE SEQUENCE [LARGE SCALE GENOMIC DNA]</scope>
    <source>
        <strain evidence="3">DSM 4</strain>
    </source>
</reference>
<dbReference type="OrthoDB" id="2969764at2"/>
<dbReference type="InterPro" id="IPR014957">
    <property type="entry name" value="IDEAL_dom"/>
</dbReference>
<dbReference type="InterPro" id="IPR027393">
    <property type="entry name" value="Virus_scaffolding_prot_C"/>
</dbReference>
<organism evidence="2 3">
    <name type="scientific">Sporosarcina globispora</name>
    <name type="common">Bacillus globisporus</name>
    <dbReference type="NCBI Taxonomy" id="1459"/>
    <lineage>
        <taxon>Bacteria</taxon>
        <taxon>Bacillati</taxon>
        <taxon>Bacillota</taxon>
        <taxon>Bacilli</taxon>
        <taxon>Bacillales</taxon>
        <taxon>Caryophanaceae</taxon>
        <taxon>Sporosarcina</taxon>
    </lineage>
</organism>
<dbReference type="Proteomes" id="UP000037109">
    <property type="component" value="Unassembled WGS sequence"/>
</dbReference>
<dbReference type="SMART" id="SM00914">
    <property type="entry name" value="IDEAL"/>
    <property type="match status" value="1"/>
</dbReference>
<gene>
    <name evidence="2" type="ORF">AF332_23550</name>
</gene>
<dbReference type="Gene3D" id="4.10.810.10">
    <property type="entry name" value="Virus Scaffolding Protein, Chain A"/>
    <property type="match status" value="1"/>
</dbReference>
<comment type="caution">
    <text evidence="2">The sequence shown here is derived from an EMBL/GenBank/DDBJ whole genome shotgun (WGS) entry which is preliminary data.</text>
</comment>
<dbReference type="AlphaFoldDB" id="A0A0M0GJ94"/>
<accession>A0A0M0GJ94</accession>
<sequence length="78" mass="9188">MKEKSYTELMKTSAIKRKNQRESFVLDLYIDMLISEILLNTEREKLMKKVDAAIDEGNKPAFMHLSKQYKDLSKRFGT</sequence>
<evidence type="ECO:0000259" key="1">
    <source>
        <dbReference type="SMART" id="SM00914"/>
    </source>
</evidence>
<dbReference type="RefSeq" id="WP_053436867.1">
    <property type="nucleotide sequence ID" value="NZ_LGUF01000007.1"/>
</dbReference>
<dbReference type="EMBL" id="LGUF01000007">
    <property type="protein sequence ID" value="KON89501.1"/>
    <property type="molecule type" value="Genomic_DNA"/>
</dbReference>
<keyword evidence="3" id="KW-1185">Reference proteome</keyword>
<evidence type="ECO:0000313" key="3">
    <source>
        <dbReference type="Proteomes" id="UP000037109"/>
    </source>
</evidence>
<dbReference type="PATRIC" id="fig|1459.3.peg.5195"/>